<organism evidence="2 3">
    <name type="scientific">Gracilariopsis chorda</name>
    <dbReference type="NCBI Taxonomy" id="448386"/>
    <lineage>
        <taxon>Eukaryota</taxon>
        <taxon>Rhodophyta</taxon>
        <taxon>Florideophyceae</taxon>
        <taxon>Rhodymeniophycidae</taxon>
        <taxon>Gracilariales</taxon>
        <taxon>Gracilariaceae</taxon>
        <taxon>Gracilariopsis</taxon>
    </lineage>
</organism>
<keyword evidence="3" id="KW-1185">Reference proteome</keyword>
<proteinExistence type="predicted"/>
<dbReference type="Proteomes" id="UP000247409">
    <property type="component" value="Unassembled WGS sequence"/>
</dbReference>
<evidence type="ECO:0000313" key="3">
    <source>
        <dbReference type="Proteomes" id="UP000247409"/>
    </source>
</evidence>
<gene>
    <name evidence="2" type="ORF">BWQ96_06848</name>
</gene>
<evidence type="ECO:0000313" key="2">
    <source>
        <dbReference type="EMBL" id="PXF43402.1"/>
    </source>
</evidence>
<reference evidence="2 3" key="1">
    <citation type="journal article" date="2018" name="Mol. Biol. Evol.">
        <title>Analysis of the draft genome of the red seaweed Gracilariopsis chorda provides insights into genome size evolution in Rhodophyta.</title>
        <authorList>
            <person name="Lee J."/>
            <person name="Yang E.C."/>
            <person name="Graf L."/>
            <person name="Yang J.H."/>
            <person name="Qiu H."/>
            <person name="Zel Zion U."/>
            <person name="Chan C.X."/>
            <person name="Stephens T.G."/>
            <person name="Weber A.P.M."/>
            <person name="Boo G.H."/>
            <person name="Boo S.M."/>
            <person name="Kim K.M."/>
            <person name="Shin Y."/>
            <person name="Jung M."/>
            <person name="Lee S.J."/>
            <person name="Yim H.S."/>
            <person name="Lee J.H."/>
            <person name="Bhattacharya D."/>
            <person name="Yoon H.S."/>
        </authorList>
    </citation>
    <scope>NUCLEOTIDE SEQUENCE [LARGE SCALE GENOMIC DNA]</scope>
    <source>
        <strain evidence="2 3">SKKU-2015</strain>
        <tissue evidence="2">Whole body</tissue>
    </source>
</reference>
<evidence type="ECO:0000256" key="1">
    <source>
        <dbReference type="SAM" id="MobiDB-lite"/>
    </source>
</evidence>
<protein>
    <submittedName>
        <fullName evidence="2">Uncharacterized protein</fullName>
    </submittedName>
</protein>
<feature type="compositionally biased region" description="Acidic residues" evidence="1">
    <location>
        <begin position="63"/>
        <end position="76"/>
    </location>
</feature>
<dbReference type="AlphaFoldDB" id="A0A2V3IMV4"/>
<feature type="region of interest" description="Disordered" evidence="1">
    <location>
        <begin position="45"/>
        <end position="84"/>
    </location>
</feature>
<name>A0A2V3IMV4_9FLOR</name>
<dbReference type="EMBL" id="NBIV01000126">
    <property type="protein sequence ID" value="PXF43402.1"/>
    <property type="molecule type" value="Genomic_DNA"/>
</dbReference>
<accession>A0A2V3IMV4</accession>
<comment type="caution">
    <text evidence="2">The sequence shown here is derived from an EMBL/GenBank/DDBJ whole genome shotgun (WGS) entry which is preliminary data.</text>
</comment>
<sequence length="84" mass="9776">MLGKRNATARHGRSQFIKKLKEKSRCRACGLAVKWYGDRDECREKMKKKRKARKNADEPTLVQDDDPPVADIEEEVPTTSRFQK</sequence>